<accession>A0A0A2MM58</accession>
<organism evidence="1 2">
    <name type="scientific">Flavobacterium subsaxonicum WB 4.1-42 = DSM 21790</name>
    <dbReference type="NCBI Taxonomy" id="1121898"/>
    <lineage>
        <taxon>Bacteria</taxon>
        <taxon>Pseudomonadati</taxon>
        <taxon>Bacteroidota</taxon>
        <taxon>Flavobacteriia</taxon>
        <taxon>Flavobacteriales</taxon>
        <taxon>Flavobacteriaceae</taxon>
        <taxon>Flavobacterium</taxon>
    </lineage>
</organism>
<reference evidence="1 2" key="1">
    <citation type="submission" date="2013-09" db="EMBL/GenBank/DDBJ databases">
        <authorList>
            <person name="Zeng Z."/>
            <person name="Chen C."/>
        </authorList>
    </citation>
    <scope>NUCLEOTIDE SEQUENCE [LARGE SCALE GENOMIC DNA]</scope>
    <source>
        <strain evidence="1 2">WB 4.1-42</strain>
    </source>
</reference>
<dbReference type="eggNOG" id="COG2755">
    <property type="taxonomic scope" value="Bacteria"/>
</dbReference>
<evidence type="ECO:0008006" key="3">
    <source>
        <dbReference type="Google" id="ProtNLM"/>
    </source>
</evidence>
<dbReference type="OrthoDB" id="9761723at2"/>
<dbReference type="Gene3D" id="3.40.50.1110">
    <property type="entry name" value="SGNH hydrolase"/>
    <property type="match status" value="1"/>
</dbReference>
<dbReference type="Proteomes" id="UP000030111">
    <property type="component" value="Unassembled WGS sequence"/>
</dbReference>
<dbReference type="EMBL" id="JRLY01000009">
    <property type="protein sequence ID" value="KGO92573.1"/>
    <property type="molecule type" value="Genomic_DNA"/>
</dbReference>
<proteinExistence type="predicted"/>
<gene>
    <name evidence="1" type="ORF">Q766_12420</name>
</gene>
<name>A0A0A2MM58_9FLAO</name>
<evidence type="ECO:0000313" key="2">
    <source>
        <dbReference type="Proteomes" id="UP000030111"/>
    </source>
</evidence>
<keyword evidence="2" id="KW-1185">Reference proteome</keyword>
<dbReference type="RefSeq" id="WP_026991392.1">
    <property type="nucleotide sequence ID" value="NZ_AUGP01000029.1"/>
</dbReference>
<evidence type="ECO:0000313" key="1">
    <source>
        <dbReference type="EMBL" id="KGO92573.1"/>
    </source>
</evidence>
<dbReference type="InterPro" id="IPR036514">
    <property type="entry name" value="SGNH_hydro_sf"/>
</dbReference>
<sequence length="305" mass="35375">MKKFLKRLFLYLIPILLVWAGLEFFYRTVPNNYTFKHQNISKNYDAKVLVFGNSHSFYGLNPEYFCKKTFNISNISQSLYFDELLFNKYTADFKNLKTIVLNVDYFTLSLQDDNVEDQWRKYFYAAQMDLDVPGISIFNPRKYSLALVPRFNLTLESLKKYSANKTLADCNTSGWGRRDGIGEGENNEHMGKIIAQKHEDGSIDFKKNVQRLQDIIARCKSKNIKVLLVTMPVTSYYAHNVDQEKIKAIMYQCNKIADGKHVVYVNLFQDSRFTNSDFYDTDHLNTAGATKCSKIISNLICTPHP</sequence>
<dbReference type="AlphaFoldDB" id="A0A0A2MM58"/>
<comment type="caution">
    <text evidence="1">The sequence shown here is derived from an EMBL/GenBank/DDBJ whole genome shotgun (WGS) entry which is preliminary data.</text>
</comment>
<protein>
    <recommendedName>
        <fullName evidence="3">SGNH hydrolase-type esterase domain-containing protein</fullName>
    </recommendedName>
</protein>
<dbReference type="STRING" id="1121898.GCA_000422725_03422"/>
<dbReference type="GO" id="GO:0016788">
    <property type="term" value="F:hydrolase activity, acting on ester bonds"/>
    <property type="evidence" value="ECO:0007669"/>
    <property type="project" value="UniProtKB-ARBA"/>
</dbReference>
<dbReference type="SUPFAM" id="SSF52266">
    <property type="entry name" value="SGNH hydrolase"/>
    <property type="match status" value="1"/>
</dbReference>